<dbReference type="AlphaFoldDB" id="A0A6H2DMV6"/>
<dbReference type="RefSeq" id="WP_168820267.1">
    <property type="nucleotide sequence ID" value="NZ_CP051217.1"/>
</dbReference>
<feature type="chain" id="PRO_5026025873" evidence="2">
    <location>
        <begin position="22"/>
        <end position="636"/>
    </location>
</feature>
<dbReference type="InterPro" id="IPR022028">
    <property type="entry name" value="DUF3604"/>
</dbReference>
<dbReference type="Gene3D" id="3.20.20.140">
    <property type="entry name" value="Metal-dependent hydrolases"/>
    <property type="match status" value="1"/>
</dbReference>
<dbReference type="Pfam" id="PF12228">
    <property type="entry name" value="DUF3604"/>
    <property type="match status" value="1"/>
</dbReference>
<evidence type="ECO:0000256" key="2">
    <source>
        <dbReference type="SAM" id="SignalP"/>
    </source>
</evidence>
<evidence type="ECO:0000256" key="1">
    <source>
        <dbReference type="SAM" id="MobiDB-lite"/>
    </source>
</evidence>
<name>A0A6H2DMV6_9SPHN</name>
<dbReference type="EMBL" id="CP051217">
    <property type="protein sequence ID" value="QJB69999.1"/>
    <property type="molecule type" value="Genomic_DNA"/>
</dbReference>
<reference evidence="3 4" key="1">
    <citation type="submission" date="2020-04" db="EMBL/GenBank/DDBJ databases">
        <title>Genome sequence for Sphingorhabdus sp. strain M1.</title>
        <authorList>
            <person name="Park S.-J."/>
        </authorList>
    </citation>
    <scope>NUCLEOTIDE SEQUENCE [LARGE SCALE GENOMIC DNA]</scope>
    <source>
        <strain evidence="3 4">JK6</strain>
    </source>
</reference>
<protein>
    <submittedName>
        <fullName evidence="3">DUF3604 domain-containing protein</fullName>
    </submittedName>
</protein>
<evidence type="ECO:0000313" key="4">
    <source>
        <dbReference type="Proteomes" id="UP000501600"/>
    </source>
</evidence>
<organism evidence="3 4">
    <name type="scientific">Parasphingorhabdus halotolerans</name>
    <dbReference type="NCBI Taxonomy" id="2725558"/>
    <lineage>
        <taxon>Bacteria</taxon>
        <taxon>Pseudomonadati</taxon>
        <taxon>Pseudomonadota</taxon>
        <taxon>Alphaproteobacteria</taxon>
        <taxon>Sphingomonadales</taxon>
        <taxon>Sphingomonadaceae</taxon>
        <taxon>Parasphingorhabdus</taxon>
    </lineage>
</organism>
<gene>
    <name evidence="3" type="ORF">HF685_12455</name>
</gene>
<dbReference type="Proteomes" id="UP000501600">
    <property type="component" value="Chromosome"/>
</dbReference>
<proteinExistence type="predicted"/>
<dbReference type="PROSITE" id="PS51257">
    <property type="entry name" value="PROKAR_LIPOPROTEIN"/>
    <property type="match status" value="1"/>
</dbReference>
<keyword evidence="2" id="KW-0732">Signal</keyword>
<sequence>MIRNFLSFVALGVLMAGCSGTGDNASTSETALAPGEKSGEEANPDRNVYFGDLHIHTKNSFDAYIFNVRATPDDAYKFGMGETIKHPLGYDLKLEGPPLDFMAVTDHASYLGHLETMNTPGTVLSKLDMAKDMFSTDQEKILTAFQLIGGAVRDGVKMPGVYDPKIVGNVWKQIKDSADKYNKPGKFTTFSGYEYTAVRTTRGPEGGFAGGNLHRNVVFKGSAPDMPFATVDSVNPEDLWNWMDSQRDAGNDVMAIPHNSNVSDGEMFKMETYNGQPLTKAYAEKRLRNEPIVEITQVKGTSETHPSLSPNDEWADFEIYEYLLSSQTKSKTATGDYVRQALVNGLALTEKIGANPFQFGFIGSSDTHVAGGSFDEKNFWSKIGAVDGTPELRGSVPPGDKKSWEGVTVDPRAANWFSRWSASGYAAVWAEQNTREAIFDAMRRKETYATTGTRIKLRFFGGFGFDEKMLDDPAMVSKAYKNGVPMGGDLVGAGKAPGFIVWAMRDAASAPLQRVQIVKVWTDGGKANEKIFDVACSDGGTVDANFRCPDNGAKVDLSDCSISQDKGAPELKTFWRDPEHKNGQRASYYVRVLENPVCRWSTWDALRAGVPPNPALQKTIQERAWSSPIWYVPTTA</sequence>
<dbReference type="KEGG" id="phao:HF685_12455"/>
<dbReference type="InterPro" id="IPR016195">
    <property type="entry name" value="Pol/histidinol_Pase-like"/>
</dbReference>
<feature type="region of interest" description="Disordered" evidence="1">
    <location>
        <begin position="25"/>
        <end position="44"/>
    </location>
</feature>
<accession>A0A6H2DMV6</accession>
<evidence type="ECO:0000313" key="3">
    <source>
        <dbReference type="EMBL" id="QJB69999.1"/>
    </source>
</evidence>
<feature type="signal peptide" evidence="2">
    <location>
        <begin position="1"/>
        <end position="21"/>
    </location>
</feature>
<keyword evidence="4" id="KW-1185">Reference proteome</keyword>
<dbReference type="SUPFAM" id="SSF89550">
    <property type="entry name" value="PHP domain-like"/>
    <property type="match status" value="1"/>
</dbReference>